<dbReference type="EMBL" id="RRCM01000001">
    <property type="protein sequence ID" value="RRJ15499.1"/>
    <property type="molecule type" value="Genomic_DNA"/>
</dbReference>
<evidence type="ECO:0000256" key="3">
    <source>
        <dbReference type="ARBA" id="ARBA00022670"/>
    </source>
</evidence>
<dbReference type="Pfam" id="PF00574">
    <property type="entry name" value="CLP_protease"/>
    <property type="match status" value="1"/>
</dbReference>
<keyword evidence="9" id="KW-1185">Reference proteome</keyword>
<comment type="caution">
    <text evidence="8">The sequence shown here is derived from an EMBL/GenBank/DDBJ whole genome shotgun (WGS) entry which is preliminary data.</text>
</comment>
<dbReference type="InterPro" id="IPR001907">
    <property type="entry name" value="ClpP"/>
</dbReference>
<dbReference type="InterPro" id="IPR029045">
    <property type="entry name" value="ClpP/crotonase-like_dom_sf"/>
</dbReference>
<evidence type="ECO:0000256" key="2">
    <source>
        <dbReference type="ARBA" id="ARBA00022490"/>
    </source>
</evidence>
<dbReference type="SUPFAM" id="SSF52096">
    <property type="entry name" value="ClpP/crotonase"/>
    <property type="match status" value="1"/>
</dbReference>
<organism evidence="8 9">
    <name type="scientific">Lachnoanaerobaculum orale</name>
    <dbReference type="NCBI Taxonomy" id="979627"/>
    <lineage>
        <taxon>Bacteria</taxon>
        <taxon>Bacillati</taxon>
        <taxon>Bacillota</taxon>
        <taxon>Clostridia</taxon>
        <taxon>Lachnospirales</taxon>
        <taxon>Lachnospiraceae</taxon>
        <taxon>Lachnoanaerobaculum</taxon>
    </lineage>
</organism>
<name>A0A3P3Q546_9FIRM</name>
<sequence>MAIMYRLHMSALHTISERRAKMILKIKGDIVSNEMKEIYDWFGYDCTTPKDVLDAIEEMPKGDRLQVKINSGGGDVLAGQEIYSVLRSRSDVDIEVEGLAASAASVIAMAGKSTISPVGMLMIHDVSVSFTSGNHAQLSKQAETLKAWDEALASAYIEKTGKSKDEIIQMMDAETWITADKAVEMGFIDAISQSGQSVITNNMGNLKITDEMIQQYTAEKAGIEEEKNNLLKDLDKFGA</sequence>
<evidence type="ECO:0000313" key="9">
    <source>
        <dbReference type="Proteomes" id="UP000276982"/>
    </source>
</evidence>
<dbReference type="GO" id="GO:0051117">
    <property type="term" value="F:ATPase binding"/>
    <property type="evidence" value="ECO:0007669"/>
    <property type="project" value="TreeGrafter"/>
</dbReference>
<dbReference type="PANTHER" id="PTHR10381">
    <property type="entry name" value="ATP-DEPENDENT CLP PROTEASE PROTEOLYTIC SUBUNIT"/>
    <property type="match status" value="1"/>
</dbReference>
<evidence type="ECO:0000256" key="7">
    <source>
        <dbReference type="SAM" id="Coils"/>
    </source>
</evidence>
<dbReference type="InterPro" id="IPR023562">
    <property type="entry name" value="ClpP/TepA"/>
</dbReference>
<dbReference type="PRINTS" id="PR00127">
    <property type="entry name" value="CLPPROTEASEP"/>
</dbReference>
<dbReference type="NCBIfam" id="NF045542">
    <property type="entry name" value="Clp_rel_HeadMat"/>
    <property type="match status" value="1"/>
</dbReference>
<dbReference type="AlphaFoldDB" id="A0A3P3Q546"/>
<evidence type="ECO:0000256" key="1">
    <source>
        <dbReference type="ARBA" id="ARBA00007039"/>
    </source>
</evidence>
<dbReference type="GO" id="GO:0004176">
    <property type="term" value="F:ATP-dependent peptidase activity"/>
    <property type="evidence" value="ECO:0007669"/>
    <property type="project" value="InterPro"/>
</dbReference>
<dbReference type="GO" id="GO:0004252">
    <property type="term" value="F:serine-type endopeptidase activity"/>
    <property type="evidence" value="ECO:0007669"/>
    <property type="project" value="InterPro"/>
</dbReference>
<accession>A0A3P3Q546</accession>
<dbReference type="GO" id="GO:0009368">
    <property type="term" value="C:endopeptidase Clp complex"/>
    <property type="evidence" value="ECO:0007669"/>
    <property type="project" value="TreeGrafter"/>
</dbReference>
<keyword evidence="4" id="KW-0378">Hydrolase</keyword>
<keyword evidence="5" id="KW-0720">Serine protease</keyword>
<gene>
    <name evidence="8" type="ORF">EHW90_00165</name>
</gene>
<evidence type="ECO:0000256" key="5">
    <source>
        <dbReference type="ARBA" id="ARBA00022825"/>
    </source>
</evidence>
<dbReference type="CDD" id="cd07016">
    <property type="entry name" value="S14_ClpP_1"/>
    <property type="match status" value="1"/>
</dbReference>
<keyword evidence="2" id="KW-0963">Cytoplasm</keyword>
<feature type="coiled-coil region" evidence="7">
    <location>
        <begin position="206"/>
        <end position="233"/>
    </location>
</feature>
<comment type="similarity">
    <text evidence="1 6">Belongs to the peptidase S14 family.</text>
</comment>
<dbReference type="Gene3D" id="3.90.226.10">
    <property type="entry name" value="2-enoyl-CoA Hydratase, Chain A, domain 1"/>
    <property type="match status" value="1"/>
</dbReference>
<evidence type="ECO:0000256" key="6">
    <source>
        <dbReference type="RuleBase" id="RU003567"/>
    </source>
</evidence>
<reference evidence="8 9" key="1">
    <citation type="submission" date="2018-11" db="EMBL/GenBank/DDBJ databases">
        <title>Genome sequencing of Lachnoanaerobaculum orale DSM 24553T.</title>
        <authorList>
            <person name="Kook J.-K."/>
            <person name="Park S.-N."/>
            <person name="Lim Y.K."/>
        </authorList>
    </citation>
    <scope>NUCLEOTIDE SEQUENCE [LARGE SCALE GENOMIC DNA]</scope>
    <source>
        <strain evidence="8 9">DSM 24553</strain>
    </source>
</reference>
<keyword evidence="7" id="KW-0175">Coiled coil</keyword>
<dbReference type="PANTHER" id="PTHR10381:SF70">
    <property type="entry name" value="ATP-DEPENDENT CLP PROTEASE PROTEOLYTIC SUBUNIT"/>
    <property type="match status" value="1"/>
</dbReference>
<dbReference type="GO" id="GO:0006515">
    <property type="term" value="P:protein quality control for misfolded or incompletely synthesized proteins"/>
    <property type="evidence" value="ECO:0007669"/>
    <property type="project" value="TreeGrafter"/>
</dbReference>
<dbReference type="Proteomes" id="UP000276982">
    <property type="component" value="Unassembled WGS sequence"/>
</dbReference>
<keyword evidence="3 8" id="KW-0645">Protease</keyword>
<evidence type="ECO:0000256" key="4">
    <source>
        <dbReference type="ARBA" id="ARBA00022801"/>
    </source>
</evidence>
<proteinExistence type="inferred from homology"/>
<protein>
    <recommendedName>
        <fullName evidence="6">ATP-dependent Clp protease proteolytic subunit</fullName>
    </recommendedName>
</protein>
<evidence type="ECO:0000313" key="8">
    <source>
        <dbReference type="EMBL" id="RRJ15499.1"/>
    </source>
</evidence>